<dbReference type="Proteomes" id="UP000663419">
    <property type="component" value="Chromosome 1"/>
</dbReference>
<evidence type="ECO:0000313" key="1">
    <source>
        <dbReference type="EMBL" id="QSS48785.1"/>
    </source>
</evidence>
<reference evidence="1" key="1">
    <citation type="submission" date="2021-01" db="EMBL/GenBank/DDBJ databases">
        <title>Chromosome-level genome assembly of a human fungal pathogen reveals clustering of transcriptionally co-regulated genes.</title>
        <authorList>
            <person name="Voorhies M."/>
            <person name="Cohen S."/>
            <person name="Shea T.P."/>
            <person name="Petrus S."/>
            <person name="Munoz J.F."/>
            <person name="Poplawski S."/>
            <person name="Goldman W.E."/>
            <person name="Michael T."/>
            <person name="Cuomo C.A."/>
            <person name="Sil A."/>
            <person name="Beyhan S."/>
        </authorList>
    </citation>
    <scope>NUCLEOTIDE SEQUENCE</scope>
    <source>
        <strain evidence="1">H88</strain>
    </source>
</reference>
<name>A0A8A1L7R9_AJEC8</name>
<organism evidence="1 2">
    <name type="scientific">Ajellomyces capsulatus (strain H88)</name>
    <name type="common">Darling's disease fungus</name>
    <name type="synonym">Histoplasma capsulatum</name>
    <dbReference type="NCBI Taxonomy" id="544711"/>
    <lineage>
        <taxon>Eukaryota</taxon>
        <taxon>Fungi</taxon>
        <taxon>Dikarya</taxon>
        <taxon>Ascomycota</taxon>
        <taxon>Pezizomycotina</taxon>
        <taxon>Eurotiomycetes</taxon>
        <taxon>Eurotiomycetidae</taxon>
        <taxon>Onygenales</taxon>
        <taxon>Ajellomycetaceae</taxon>
        <taxon>Histoplasma</taxon>
    </lineage>
</organism>
<dbReference type="VEuPathDB" id="FungiDB:I7I53_08898"/>
<gene>
    <name evidence="1" type="ORF">I7I53_08898</name>
</gene>
<dbReference type="EMBL" id="CP069102">
    <property type="protein sequence ID" value="QSS48785.1"/>
    <property type="molecule type" value="Genomic_DNA"/>
</dbReference>
<dbReference type="AlphaFoldDB" id="A0A8A1L7R9"/>
<evidence type="ECO:0000313" key="2">
    <source>
        <dbReference type="Proteomes" id="UP000663419"/>
    </source>
</evidence>
<protein>
    <submittedName>
        <fullName evidence="1">Uncharacterized protein</fullName>
    </submittedName>
</protein>
<sequence length="107" mass="12506">MAGFPLIHSLPHVLTTHRSGSSVMWMLLHAKRREHKLIYRETTHQRAHNKEWTIDTPCPNLGFLLQSCNCFLTCLPPYPLWFIRLHFGVKLIIIKECLQRQASETVT</sequence>
<accession>A0A8A1L7R9</accession>
<proteinExistence type="predicted"/>